<keyword evidence="3" id="KW-1185">Reference proteome</keyword>
<dbReference type="EMBL" id="JAINUG010000177">
    <property type="protein sequence ID" value="KAJ8389853.1"/>
    <property type="molecule type" value="Genomic_DNA"/>
</dbReference>
<reference evidence="2" key="1">
    <citation type="journal article" date="2023" name="Science">
        <title>Genome structures resolve the early diversification of teleost fishes.</title>
        <authorList>
            <person name="Parey E."/>
            <person name="Louis A."/>
            <person name="Montfort J."/>
            <person name="Bouchez O."/>
            <person name="Roques C."/>
            <person name="Iampietro C."/>
            <person name="Lluch J."/>
            <person name="Castinel A."/>
            <person name="Donnadieu C."/>
            <person name="Desvignes T."/>
            <person name="Floi Bucao C."/>
            <person name="Jouanno E."/>
            <person name="Wen M."/>
            <person name="Mejri S."/>
            <person name="Dirks R."/>
            <person name="Jansen H."/>
            <person name="Henkel C."/>
            <person name="Chen W.J."/>
            <person name="Zahm M."/>
            <person name="Cabau C."/>
            <person name="Klopp C."/>
            <person name="Thompson A.W."/>
            <person name="Robinson-Rechavi M."/>
            <person name="Braasch I."/>
            <person name="Lecointre G."/>
            <person name="Bobe J."/>
            <person name="Postlethwait J.H."/>
            <person name="Berthelot C."/>
            <person name="Roest Crollius H."/>
            <person name="Guiguen Y."/>
        </authorList>
    </citation>
    <scope>NUCLEOTIDE SEQUENCE</scope>
    <source>
        <strain evidence="2">NC1722</strain>
    </source>
</reference>
<dbReference type="Proteomes" id="UP001221898">
    <property type="component" value="Unassembled WGS sequence"/>
</dbReference>
<accession>A0AAD7RTG5</accession>
<proteinExistence type="predicted"/>
<evidence type="ECO:0000313" key="3">
    <source>
        <dbReference type="Proteomes" id="UP001221898"/>
    </source>
</evidence>
<evidence type="ECO:0000256" key="1">
    <source>
        <dbReference type="SAM" id="MobiDB-lite"/>
    </source>
</evidence>
<feature type="compositionally biased region" description="Basic residues" evidence="1">
    <location>
        <begin position="1"/>
        <end position="10"/>
    </location>
</feature>
<protein>
    <submittedName>
        <fullName evidence="2">Uncharacterized protein</fullName>
    </submittedName>
</protein>
<feature type="compositionally biased region" description="Basic residues" evidence="1">
    <location>
        <begin position="23"/>
        <end position="38"/>
    </location>
</feature>
<feature type="region of interest" description="Disordered" evidence="1">
    <location>
        <begin position="1"/>
        <end position="48"/>
    </location>
</feature>
<sequence length="150" mass="16301">MGRGAGTRRRGATERDICMSSRHGYRKRGGPVGRRWRQHGPSPPVCVGDNAPHCAVEANLRGPVNPERLAAGWTRRRSRPLRGHRRAYPAVSHPSVGTPEYGGIYRPRPSEPGTDPVARVRGDPRCRQTPTSPASVGAAWGTGDPVYLPL</sequence>
<feature type="compositionally biased region" description="Basic residues" evidence="1">
    <location>
        <begin position="75"/>
        <end position="87"/>
    </location>
</feature>
<name>A0AAD7RTG5_9TELE</name>
<feature type="region of interest" description="Disordered" evidence="1">
    <location>
        <begin position="75"/>
        <end position="150"/>
    </location>
</feature>
<organism evidence="2 3">
    <name type="scientific">Aldrovandia affinis</name>
    <dbReference type="NCBI Taxonomy" id="143900"/>
    <lineage>
        <taxon>Eukaryota</taxon>
        <taxon>Metazoa</taxon>
        <taxon>Chordata</taxon>
        <taxon>Craniata</taxon>
        <taxon>Vertebrata</taxon>
        <taxon>Euteleostomi</taxon>
        <taxon>Actinopterygii</taxon>
        <taxon>Neopterygii</taxon>
        <taxon>Teleostei</taxon>
        <taxon>Notacanthiformes</taxon>
        <taxon>Halosauridae</taxon>
        <taxon>Aldrovandia</taxon>
    </lineage>
</organism>
<dbReference type="AlphaFoldDB" id="A0AAD7RTG5"/>
<gene>
    <name evidence="2" type="ORF">AAFF_G00113220</name>
</gene>
<comment type="caution">
    <text evidence="2">The sequence shown here is derived from an EMBL/GenBank/DDBJ whole genome shotgun (WGS) entry which is preliminary data.</text>
</comment>
<evidence type="ECO:0000313" key="2">
    <source>
        <dbReference type="EMBL" id="KAJ8389853.1"/>
    </source>
</evidence>